<protein>
    <submittedName>
        <fullName evidence="12">Cation diffusion facilitator family transporter</fullName>
    </submittedName>
</protein>
<feature type="transmembrane region" description="Helical" evidence="9">
    <location>
        <begin position="172"/>
        <end position="189"/>
    </location>
</feature>
<dbReference type="InterPro" id="IPR027469">
    <property type="entry name" value="Cation_efflux_TMD_sf"/>
</dbReference>
<dbReference type="PANTHER" id="PTHR43840:SF15">
    <property type="entry name" value="MITOCHONDRIAL METAL TRANSPORTER 1-RELATED"/>
    <property type="match status" value="1"/>
</dbReference>
<gene>
    <name evidence="12" type="ORF">SAMN02745130_00351</name>
</gene>
<keyword evidence="8 9" id="KW-0472">Membrane</keyword>
<dbReference type="GO" id="GO:0016020">
    <property type="term" value="C:membrane"/>
    <property type="evidence" value="ECO:0007669"/>
    <property type="project" value="UniProtKB-SubCell"/>
</dbReference>
<dbReference type="EMBL" id="FUYB01000001">
    <property type="protein sequence ID" value="SKA68748.1"/>
    <property type="molecule type" value="Genomic_DNA"/>
</dbReference>
<keyword evidence="13" id="KW-1185">Reference proteome</keyword>
<comment type="similarity">
    <text evidence="2">Belongs to the cation diffusion facilitator (CDF) transporter (TC 2.A.4) family. FieF subfamily.</text>
</comment>
<dbReference type="OrthoDB" id="9806522at2"/>
<dbReference type="FunFam" id="1.20.1510.10:FF:000006">
    <property type="entry name" value="Divalent cation efflux transporter"/>
    <property type="match status" value="1"/>
</dbReference>
<dbReference type="InterPro" id="IPR027470">
    <property type="entry name" value="Cation_efflux_CTD"/>
</dbReference>
<dbReference type="RefSeq" id="WP_078920850.1">
    <property type="nucleotide sequence ID" value="NZ_FUYB01000001.1"/>
</dbReference>
<evidence type="ECO:0000256" key="6">
    <source>
        <dbReference type="ARBA" id="ARBA00022906"/>
    </source>
</evidence>
<dbReference type="STRING" id="92487.SAMN02745130_00351"/>
<evidence type="ECO:0000256" key="3">
    <source>
        <dbReference type="ARBA" id="ARBA00022448"/>
    </source>
</evidence>
<feature type="domain" description="Cation efflux protein transmembrane" evidence="10">
    <location>
        <begin position="27"/>
        <end position="220"/>
    </location>
</feature>
<evidence type="ECO:0000313" key="13">
    <source>
        <dbReference type="Proteomes" id="UP000190460"/>
    </source>
</evidence>
<evidence type="ECO:0000256" key="8">
    <source>
        <dbReference type="ARBA" id="ARBA00023136"/>
    </source>
</evidence>
<keyword evidence="4" id="KW-0410">Iron transport</keyword>
<dbReference type="NCBIfam" id="TIGR01297">
    <property type="entry name" value="CDF"/>
    <property type="match status" value="1"/>
</dbReference>
<evidence type="ECO:0000256" key="7">
    <source>
        <dbReference type="ARBA" id="ARBA00022989"/>
    </source>
</evidence>
<keyword evidence="4" id="KW-0408">Iron</keyword>
<dbReference type="Gene3D" id="1.20.1510.10">
    <property type="entry name" value="Cation efflux protein transmembrane domain"/>
    <property type="match status" value="1"/>
</dbReference>
<keyword evidence="7 9" id="KW-1133">Transmembrane helix</keyword>
<evidence type="ECO:0000256" key="5">
    <source>
        <dbReference type="ARBA" id="ARBA00022692"/>
    </source>
</evidence>
<reference evidence="12 13" key="1">
    <citation type="submission" date="2017-02" db="EMBL/GenBank/DDBJ databases">
        <authorList>
            <person name="Peterson S.W."/>
        </authorList>
    </citation>
    <scope>NUCLEOTIDE SEQUENCE [LARGE SCALE GENOMIC DNA]</scope>
    <source>
        <strain evidence="12 13">ATCC 49788</strain>
    </source>
</reference>
<feature type="transmembrane region" description="Helical" evidence="9">
    <location>
        <begin position="52"/>
        <end position="73"/>
    </location>
</feature>
<evidence type="ECO:0000259" key="11">
    <source>
        <dbReference type="Pfam" id="PF16916"/>
    </source>
</evidence>
<feature type="domain" description="Cation efflux protein cytoplasmic" evidence="11">
    <location>
        <begin position="226"/>
        <end position="302"/>
    </location>
</feature>
<dbReference type="InterPro" id="IPR002524">
    <property type="entry name" value="Cation_efflux"/>
</dbReference>
<comment type="subcellular location">
    <subcellularLocation>
        <location evidence="1">Membrane</location>
        <topology evidence="1">Multi-pass membrane protein</topology>
    </subcellularLocation>
</comment>
<dbReference type="Pfam" id="PF16916">
    <property type="entry name" value="ZT_dimer"/>
    <property type="match status" value="1"/>
</dbReference>
<evidence type="ECO:0000313" key="12">
    <source>
        <dbReference type="EMBL" id="SKA68748.1"/>
    </source>
</evidence>
<accession>A0A1T4VV88</accession>
<feature type="transmembrane region" description="Helical" evidence="9">
    <location>
        <begin position="94"/>
        <end position="116"/>
    </location>
</feature>
<keyword evidence="6" id="KW-0864">Zinc transport</keyword>
<keyword evidence="6" id="KW-0862">Zinc</keyword>
<organism evidence="12 13">
    <name type="scientific">Thiothrix eikelboomii</name>
    <dbReference type="NCBI Taxonomy" id="92487"/>
    <lineage>
        <taxon>Bacteria</taxon>
        <taxon>Pseudomonadati</taxon>
        <taxon>Pseudomonadota</taxon>
        <taxon>Gammaproteobacteria</taxon>
        <taxon>Thiotrichales</taxon>
        <taxon>Thiotrichaceae</taxon>
        <taxon>Thiothrix</taxon>
    </lineage>
</organism>
<evidence type="ECO:0000259" key="10">
    <source>
        <dbReference type="Pfam" id="PF01545"/>
    </source>
</evidence>
<dbReference type="SUPFAM" id="SSF160240">
    <property type="entry name" value="Cation efflux protein cytoplasmic domain-like"/>
    <property type="match status" value="1"/>
</dbReference>
<dbReference type="PANTHER" id="PTHR43840">
    <property type="entry name" value="MITOCHONDRIAL METAL TRANSPORTER 1-RELATED"/>
    <property type="match status" value="1"/>
</dbReference>
<dbReference type="GO" id="GO:0006829">
    <property type="term" value="P:zinc ion transport"/>
    <property type="evidence" value="ECO:0007669"/>
    <property type="project" value="UniProtKB-KW"/>
</dbReference>
<dbReference type="GO" id="GO:0008324">
    <property type="term" value="F:monoatomic cation transmembrane transporter activity"/>
    <property type="evidence" value="ECO:0007669"/>
    <property type="project" value="InterPro"/>
</dbReference>
<dbReference type="InterPro" id="IPR050291">
    <property type="entry name" value="CDF_Transporter"/>
</dbReference>
<dbReference type="GO" id="GO:0006826">
    <property type="term" value="P:iron ion transport"/>
    <property type="evidence" value="ECO:0007669"/>
    <property type="project" value="UniProtKB-KW"/>
</dbReference>
<evidence type="ECO:0000256" key="1">
    <source>
        <dbReference type="ARBA" id="ARBA00004141"/>
    </source>
</evidence>
<keyword evidence="6" id="KW-0406">Ion transport</keyword>
<proteinExistence type="inferred from homology"/>
<dbReference type="InterPro" id="IPR058533">
    <property type="entry name" value="Cation_efflux_TM"/>
</dbReference>
<feature type="transmembrane region" description="Helical" evidence="9">
    <location>
        <begin position="195"/>
        <end position="213"/>
    </location>
</feature>
<dbReference type="Gene3D" id="3.30.70.1350">
    <property type="entry name" value="Cation efflux protein, cytoplasmic domain"/>
    <property type="match status" value="1"/>
</dbReference>
<feature type="transmembrane region" description="Helical" evidence="9">
    <location>
        <begin position="25"/>
        <end position="46"/>
    </location>
</feature>
<evidence type="ECO:0000256" key="4">
    <source>
        <dbReference type="ARBA" id="ARBA00022496"/>
    </source>
</evidence>
<dbReference type="SUPFAM" id="SSF161111">
    <property type="entry name" value="Cation efflux protein transmembrane domain-like"/>
    <property type="match status" value="1"/>
</dbReference>
<dbReference type="Pfam" id="PF01545">
    <property type="entry name" value="Cation_efflux"/>
    <property type="match status" value="1"/>
</dbReference>
<name>A0A1T4VV88_9GAMM</name>
<evidence type="ECO:0000256" key="2">
    <source>
        <dbReference type="ARBA" id="ARBA00010212"/>
    </source>
</evidence>
<dbReference type="Proteomes" id="UP000190460">
    <property type="component" value="Unassembled WGS sequence"/>
</dbReference>
<sequence length="387" mass="42094">MKPSLPLSNADSAENNVRQQTTQRVALVGMGVNIILVIAQILGGIFTHSQALIADAMHTLSDLVGDVIVLFAAHHAGKKADADHPYGHGRIETLATVVLGLLLSGVAVVILLQAWGRLMGEAPLVVPDASAMFFAGLAILGKEGLYQYTVRVAKKIRSPLLKASAWHHRSDAFSSVLVLVAIAGTQFGYAWLDAVAAIIIAIMILYMALQLLLESTRELVDTGLAPEESNKIIEYIHTLPGVEDLHLLRTRKMGGNVFADAHIQVASHISVSEGHKIAEYVTHQLESHFPEVTDVTVHIDPEDDEAGEISVDLPSRQEVIQALQAQPLAQGLQTSIHHLVMHYLDGKIELEVYLQTTPPPALLRDFKQACTQLPYLGSVKFYTEIAY</sequence>
<evidence type="ECO:0000256" key="9">
    <source>
        <dbReference type="SAM" id="Phobius"/>
    </source>
</evidence>
<dbReference type="AlphaFoldDB" id="A0A1T4VV88"/>
<keyword evidence="5 9" id="KW-0812">Transmembrane</keyword>
<keyword evidence="3" id="KW-0813">Transport</keyword>
<dbReference type="InterPro" id="IPR036837">
    <property type="entry name" value="Cation_efflux_CTD_sf"/>
</dbReference>